<name>A0A482WHS9_LAOST</name>
<feature type="region of interest" description="Disordered" evidence="1">
    <location>
        <begin position="193"/>
        <end position="221"/>
    </location>
</feature>
<accession>A0A482WHS9</accession>
<comment type="caution">
    <text evidence="2">The sequence shown here is derived from an EMBL/GenBank/DDBJ whole genome shotgun (WGS) entry which is preliminary data.</text>
</comment>
<gene>
    <name evidence="2" type="ORF">LSTR_LSTR015674</name>
</gene>
<keyword evidence="3" id="KW-1185">Reference proteome</keyword>
<dbReference type="EMBL" id="QKKF02035064">
    <property type="protein sequence ID" value="RZF33067.1"/>
    <property type="molecule type" value="Genomic_DNA"/>
</dbReference>
<evidence type="ECO:0008006" key="4">
    <source>
        <dbReference type="Google" id="ProtNLM"/>
    </source>
</evidence>
<evidence type="ECO:0000313" key="3">
    <source>
        <dbReference type="Proteomes" id="UP000291343"/>
    </source>
</evidence>
<dbReference type="AlphaFoldDB" id="A0A482WHS9"/>
<dbReference type="Proteomes" id="UP000291343">
    <property type="component" value="Unassembled WGS sequence"/>
</dbReference>
<dbReference type="STRING" id="195883.A0A482WHS9"/>
<dbReference type="OrthoDB" id="6629429at2759"/>
<dbReference type="Gene3D" id="3.30.70.1820">
    <property type="entry name" value="L1 transposable element, RRM domain"/>
    <property type="match status" value="1"/>
</dbReference>
<dbReference type="InParanoid" id="A0A482WHS9"/>
<protein>
    <recommendedName>
        <fullName evidence="4">Endonuclease-reverse transcriptase</fullName>
    </recommendedName>
</protein>
<proteinExistence type="predicted"/>
<reference evidence="2 3" key="1">
    <citation type="journal article" date="2017" name="Gigascience">
        <title>Genome sequence of the small brown planthopper, Laodelphax striatellus.</title>
        <authorList>
            <person name="Zhu J."/>
            <person name="Jiang F."/>
            <person name="Wang X."/>
            <person name="Yang P."/>
            <person name="Bao Y."/>
            <person name="Zhao W."/>
            <person name="Wang W."/>
            <person name="Lu H."/>
            <person name="Wang Q."/>
            <person name="Cui N."/>
            <person name="Li J."/>
            <person name="Chen X."/>
            <person name="Luo L."/>
            <person name="Yu J."/>
            <person name="Kang L."/>
            <person name="Cui F."/>
        </authorList>
    </citation>
    <scope>NUCLEOTIDE SEQUENCE [LARGE SCALE GENOMIC DNA]</scope>
    <source>
        <strain evidence="2">Lst14</strain>
    </source>
</reference>
<evidence type="ECO:0000313" key="2">
    <source>
        <dbReference type="EMBL" id="RZF33067.1"/>
    </source>
</evidence>
<dbReference type="SMR" id="A0A482WHS9"/>
<organism evidence="2 3">
    <name type="scientific">Laodelphax striatellus</name>
    <name type="common">Small brown planthopper</name>
    <name type="synonym">Delphax striatella</name>
    <dbReference type="NCBI Taxonomy" id="195883"/>
    <lineage>
        <taxon>Eukaryota</taxon>
        <taxon>Metazoa</taxon>
        <taxon>Ecdysozoa</taxon>
        <taxon>Arthropoda</taxon>
        <taxon>Hexapoda</taxon>
        <taxon>Insecta</taxon>
        <taxon>Pterygota</taxon>
        <taxon>Neoptera</taxon>
        <taxon>Paraneoptera</taxon>
        <taxon>Hemiptera</taxon>
        <taxon>Auchenorrhyncha</taxon>
        <taxon>Fulgoroidea</taxon>
        <taxon>Delphacidae</taxon>
        <taxon>Criomorphinae</taxon>
        <taxon>Laodelphax</taxon>
    </lineage>
</organism>
<evidence type="ECO:0000256" key="1">
    <source>
        <dbReference type="SAM" id="MobiDB-lite"/>
    </source>
</evidence>
<sequence>MDAESMKQMLRTFKDELRKDLSEELTAKLTTLSKEIRDEIKVQTSNLKEEVSKQGDRIRQLEKEVRKRNIIIHGVEDDKNENTEKFAFGFIRSKLGVDINDCELDFAERIGLFKSNSNRPIIIGLTTCRRKAEILSKRTLLKGSNIYLAEDYPKEVQEIRKNLRVEMISARKEGKYAILKYDKLIVLEKEKSRRKRELSSSPQSTIHANKRHQQNIECRES</sequence>